<comment type="catalytic activity">
    <reaction evidence="12">
        <text>dopamine + hexadecanoyl-CoA = N-hexadecanoyl-dopamine + CoA + H(+)</text>
        <dbReference type="Rhea" id="RHEA:51376"/>
        <dbReference type="ChEBI" id="CHEBI:15378"/>
        <dbReference type="ChEBI" id="CHEBI:57287"/>
        <dbReference type="ChEBI" id="CHEBI:57379"/>
        <dbReference type="ChEBI" id="CHEBI:59905"/>
        <dbReference type="ChEBI" id="CHEBI:134058"/>
    </reaction>
    <physiologicalReaction direction="left-to-right" evidence="12">
        <dbReference type="Rhea" id="RHEA:51377"/>
    </physiologicalReaction>
</comment>
<protein>
    <recommendedName>
        <fullName evidence="5">aralkylamine N-acetyltransferase</fullName>
        <ecNumber evidence="5">2.3.1.87</ecNumber>
    </recommendedName>
</protein>
<dbReference type="PANTHER" id="PTHR20905">
    <property type="entry name" value="N-ACETYLTRANSFERASE-RELATED"/>
    <property type="match status" value="1"/>
</dbReference>
<organism evidence="15 16">
    <name type="scientific">Frankliniella occidentalis</name>
    <name type="common">Western flower thrips</name>
    <name type="synonym">Euthrips occidentalis</name>
    <dbReference type="NCBI Taxonomy" id="133901"/>
    <lineage>
        <taxon>Eukaryota</taxon>
        <taxon>Metazoa</taxon>
        <taxon>Ecdysozoa</taxon>
        <taxon>Arthropoda</taxon>
        <taxon>Hexapoda</taxon>
        <taxon>Insecta</taxon>
        <taxon>Pterygota</taxon>
        <taxon>Neoptera</taxon>
        <taxon>Paraneoptera</taxon>
        <taxon>Thysanoptera</taxon>
        <taxon>Terebrantia</taxon>
        <taxon>Thripoidea</taxon>
        <taxon>Thripidae</taxon>
        <taxon>Frankliniella</taxon>
    </lineage>
</organism>
<evidence type="ECO:0000256" key="12">
    <source>
        <dbReference type="ARBA" id="ARBA00052335"/>
    </source>
</evidence>
<keyword evidence="1" id="KW-0808">Transferase</keyword>
<comment type="catalytic activity">
    <reaction evidence="11">
        <text>serotonin + hexadecanoyl-CoA = N-hexadecanoyl-serotonin + CoA + H(+)</text>
        <dbReference type="Rhea" id="RHEA:51384"/>
        <dbReference type="ChEBI" id="CHEBI:15378"/>
        <dbReference type="ChEBI" id="CHEBI:57287"/>
        <dbReference type="ChEBI" id="CHEBI:57379"/>
        <dbReference type="ChEBI" id="CHEBI:134059"/>
        <dbReference type="ChEBI" id="CHEBI:350546"/>
    </reaction>
    <physiologicalReaction direction="left-to-right" evidence="11">
        <dbReference type="Rhea" id="RHEA:51385"/>
    </physiologicalReaction>
</comment>
<comment type="catalytic activity">
    <reaction evidence="9">
        <text>dopamine + acetyl-CoA = N-acetyldopamine + CoA + H(+)</text>
        <dbReference type="Rhea" id="RHEA:51388"/>
        <dbReference type="ChEBI" id="CHEBI:15378"/>
        <dbReference type="ChEBI" id="CHEBI:57287"/>
        <dbReference type="ChEBI" id="CHEBI:57288"/>
        <dbReference type="ChEBI" id="CHEBI:59905"/>
        <dbReference type="ChEBI" id="CHEBI:125678"/>
    </reaction>
    <physiologicalReaction direction="left-to-right" evidence="9">
        <dbReference type="Rhea" id="RHEA:51389"/>
    </physiologicalReaction>
</comment>
<comment type="similarity">
    <text evidence="4">Belongs to the acetyltransferase family. AANAT subfamily.</text>
</comment>
<accession>A0A9C6U4Q6</accession>
<comment type="catalytic activity">
    <reaction evidence="6">
        <text>dopamine + (9Z)-octadecenoyl-CoA = N-(9Z-octadecanoyl)-dopamine + CoA + H(+)</text>
        <dbReference type="Rhea" id="RHEA:51380"/>
        <dbReference type="ChEBI" id="CHEBI:15378"/>
        <dbReference type="ChEBI" id="CHEBI:31883"/>
        <dbReference type="ChEBI" id="CHEBI:57287"/>
        <dbReference type="ChEBI" id="CHEBI:57387"/>
        <dbReference type="ChEBI" id="CHEBI:59905"/>
    </reaction>
    <physiologicalReaction direction="left-to-right" evidence="6">
        <dbReference type="Rhea" id="RHEA:51381"/>
    </physiologicalReaction>
</comment>
<dbReference type="GeneID" id="113201897"/>
<keyword evidence="15" id="KW-1185">Reference proteome</keyword>
<dbReference type="CDD" id="cd04301">
    <property type="entry name" value="NAT_SF"/>
    <property type="match status" value="1"/>
</dbReference>
<evidence type="ECO:0000256" key="8">
    <source>
        <dbReference type="ARBA" id="ARBA00051284"/>
    </source>
</evidence>
<dbReference type="PANTHER" id="PTHR20905:SF1">
    <property type="entry name" value="AT07410P-RELATED"/>
    <property type="match status" value="1"/>
</dbReference>
<dbReference type="Pfam" id="PF00583">
    <property type="entry name" value="Acetyltransf_1"/>
    <property type="match status" value="1"/>
</dbReference>
<reference evidence="16" key="1">
    <citation type="journal article" date="2018" name="Proc. Natl. Acad. Sci. U.S.A.">
        <title>Phylogenomics and the evolution of hemipteroid insects.</title>
        <authorList>
            <person name="Johnson K.P."/>
            <person name="Dietrich C.H."/>
            <person name="Friedrich F."/>
            <person name="Beutel R.G."/>
            <person name="Wipfler B."/>
            <person name="Peters R.S."/>
            <person name="Allen J.M."/>
            <person name="Petersen M."/>
            <person name="Donath A."/>
            <person name="Walden K.K."/>
            <person name="Kozlov A.M."/>
            <person name="Podsiadlowski L."/>
            <person name="Mayer C."/>
            <person name="Meusemann K."/>
            <person name="Vasilikopoulos A."/>
            <person name="Waterhouse R.M."/>
            <person name="Cameron S.L."/>
            <person name="Weirauch C."/>
            <person name="Swanson D.R."/>
            <person name="Percy D.M."/>
            <person name="Hardy N.B."/>
            <person name="Terry I."/>
            <person name="Liu S."/>
            <person name="Zhou X."/>
            <person name="Misof B."/>
            <person name="Robertson H.M."/>
            <person name="Yoshizawa K."/>
        </authorList>
    </citation>
    <scope>NUCLEOTIDE SEQUENCE</scope>
    <source>
        <tissue evidence="16">Whole organism</tissue>
    </source>
</reference>
<name>A0A9C6U4Q6_FRAOC</name>
<dbReference type="GO" id="GO:0004059">
    <property type="term" value="F:aralkylamine N-acetyltransferase activity"/>
    <property type="evidence" value="ECO:0007669"/>
    <property type="project" value="UniProtKB-EC"/>
</dbReference>
<reference evidence="16" key="2">
    <citation type="submission" date="2025-08" db="UniProtKB">
        <authorList>
            <consortium name="RefSeq"/>
        </authorList>
    </citation>
    <scope>IDENTIFICATION</scope>
    <source>
        <tissue evidence="16">Whole organism</tissue>
    </source>
</reference>
<evidence type="ECO:0000256" key="11">
    <source>
        <dbReference type="ARBA" id="ARBA00052178"/>
    </source>
</evidence>
<evidence type="ECO:0000256" key="7">
    <source>
        <dbReference type="ARBA" id="ARBA00050849"/>
    </source>
</evidence>
<dbReference type="FunFam" id="3.40.630.30:FF:000046">
    <property type="entry name" value="Dopamine N-acetyltransferase"/>
    <property type="match status" value="1"/>
</dbReference>
<evidence type="ECO:0000313" key="16">
    <source>
        <dbReference type="RefSeq" id="XP_052123054.1"/>
    </source>
</evidence>
<keyword evidence="2" id="KW-0012">Acyltransferase</keyword>
<comment type="pathway">
    <text evidence="3">Aromatic compound metabolism; melatonin biosynthesis; melatonin from serotonin: step 1/2.</text>
</comment>
<gene>
    <name evidence="16" type="primary">LOC113201897</name>
</gene>
<dbReference type="RefSeq" id="XP_052123054.1">
    <property type="nucleotide sequence ID" value="XM_052267094.1"/>
</dbReference>
<dbReference type="Proteomes" id="UP000504606">
    <property type="component" value="Unplaced"/>
</dbReference>
<dbReference type="OrthoDB" id="41532at2759"/>
<evidence type="ECO:0000256" key="3">
    <source>
        <dbReference type="ARBA" id="ARBA00037926"/>
    </source>
</evidence>
<dbReference type="InterPro" id="IPR000182">
    <property type="entry name" value="GNAT_dom"/>
</dbReference>
<evidence type="ECO:0000256" key="2">
    <source>
        <dbReference type="ARBA" id="ARBA00023315"/>
    </source>
</evidence>
<evidence type="ECO:0000256" key="6">
    <source>
        <dbReference type="ARBA" id="ARBA00050189"/>
    </source>
</evidence>
<evidence type="ECO:0000259" key="14">
    <source>
        <dbReference type="Pfam" id="PF00583"/>
    </source>
</evidence>
<evidence type="ECO:0000256" key="5">
    <source>
        <dbReference type="ARBA" id="ARBA00039114"/>
    </source>
</evidence>
<evidence type="ECO:0000256" key="1">
    <source>
        <dbReference type="ARBA" id="ARBA00022679"/>
    </source>
</evidence>
<proteinExistence type="inferred from homology"/>
<evidence type="ECO:0000256" key="4">
    <source>
        <dbReference type="ARBA" id="ARBA00038182"/>
    </source>
</evidence>
<comment type="catalytic activity">
    <reaction evidence="8">
        <text>serotonin + (5Z,8Z,11Z,14Z)-eicosatetraenoyl-CoA = N-[(5Z,8Z,11Z,14Z)-eicosatetraenoyl]-serotonin + CoA + H(+)</text>
        <dbReference type="Rhea" id="RHEA:51396"/>
        <dbReference type="ChEBI" id="CHEBI:15378"/>
        <dbReference type="ChEBI" id="CHEBI:57287"/>
        <dbReference type="ChEBI" id="CHEBI:57368"/>
        <dbReference type="ChEBI" id="CHEBI:132255"/>
        <dbReference type="ChEBI" id="CHEBI:350546"/>
    </reaction>
    <physiologicalReaction direction="left-to-right" evidence="8">
        <dbReference type="Rhea" id="RHEA:51397"/>
    </physiologicalReaction>
</comment>
<feature type="domain" description="N-acetyltransferase" evidence="14">
    <location>
        <begin position="129"/>
        <end position="178"/>
    </location>
</feature>
<evidence type="ECO:0000256" key="10">
    <source>
        <dbReference type="ARBA" id="ARBA00051823"/>
    </source>
</evidence>
<evidence type="ECO:0000256" key="9">
    <source>
        <dbReference type="ARBA" id="ARBA00051711"/>
    </source>
</evidence>
<evidence type="ECO:0000256" key="13">
    <source>
        <dbReference type="ARBA" id="ARBA00052491"/>
    </source>
</evidence>
<dbReference type="SUPFAM" id="SSF55729">
    <property type="entry name" value="Acyl-CoA N-acyltransferases (Nat)"/>
    <property type="match status" value="1"/>
</dbReference>
<dbReference type="EC" id="2.3.1.87" evidence="5"/>
<dbReference type="Gene3D" id="3.40.630.30">
    <property type="match status" value="1"/>
</dbReference>
<dbReference type="InterPro" id="IPR016181">
    <property type="entry name" value="Acyl_CoA_acyltransferase"/>
</dbReference>
<dbReference type="KEGG" id="foc:113201897"/>
<dbReference type="AlphaFoldDB" id="A0A9C6U4Q6"/>
<comment type="catalytic activity">
    <reaction evidence="13">
        <text>serotonin + acetyl-CoA = N-acetylserotonin + CoA + H(+)</text>
        <dbReference type="Rhea" id="RHEA:25217"/>
        <dbReference type="ChEBI" id="CHEBI:15378"/>
        <dbReference type="ChEBI" id="CHEBI:17697"/>
        <dbReference type="ChEBI" id="CHEBI:57287"/>
        <dbReference type="ChEBI" id="CHEBI:57288"/>
        <dbReference type="ChEBI" id="CHEBI:350546"/>
        <dbReference type="EC" id="2.3.1.87"/>
    </reaction>
    <physiologicalReaction direction="left-to-right" evidence="13">
        <dbReference type="Rhea" id="RHEA:25218"/>
    </physiologicalReaction>
</comment>
<sequence length="215" mass="23166">MRVEAVTAKDADAIIDMLKKSFFVLEPLNSSIGLVSADGGCPELEEYCRVVVPTGFSLCARDESDGGMEGVVLNAILTPADSPAPETARVRDGDTKFDKILAVNHAVELAHDVFAAHPDVQEALDVKILATDPDRGKKGVASELMRHTVELARARGLRLVRCVCSGAYSARVVERLGFSKLGGLPYDEFLGLDGQPVFRPPPPHLAITMWALRLS</sequence>
<comment type="catalytic activity">
    <reaction evidence="10">
        <text>serotonin + (9Z)-octadecenoyl-CoA = N-(9Z-octadecenoyl)-serotonin + CoA + H(+)</text>
        <dbReference type="Rhea" id="RHEA:51392"/>
        <dbReference type="ChEBI" id="CHEBI:15378"/>
        <dbReference type="ChEBI" id="CHEBI:57287"/>
        <dbReference type="ChEBI" id="CHEBI:57387"/>
        <dbReference type="ChEBI" id="CHEBI:134064"/>
        <dbReference type="ChEBI" id="CHEBI:350546"/>
    </reaction>
    <physiologicalReaction direction="left-to-right" evidence="10">
        <dbReference type="Rhea" id="RHEA:51393"/>
    </physiologicalReaction>
</comment>
<comment type="catalytic activity">
    <reaction evidence="7">
        <text>serotonin + octadecanoyl-CoA = N-octadecanoyl-serotonin + CoA + H(+)</text>
        <dbReference type="Rhea" id="RHEA:51400"/>
        <dbReference type="ChEBI" id="CHEBI:15378"/>
        <dbReference type="ChEBI" id="CHEBI:57287"/>
        <dbReference type="ChEBI" id="CHEBI:57394"/>
        <dbReference type="ChEBI" id="CHEBI:134065"/>
        <dbReference type="ChEBI" id="CHEBI:350546"/>
    </reaction>
    <physiologicalReaction direction="left-to-right" evidence="7">
        <dbReference type="Rhea" id="RHEA:51401"/>
    </physiologicalReaction>
</comment>
<evidence type="ECO:0000313" key="15">
    <source>
        <dbReference type="Proteomes" id="UP000504606"/>
    </source>
</evidence>